<keyword evidence="2" id="KW-1185">Reference proteome</keyword>
<evidence type="ECO:0000313" key="2">
    <source>
        <dbReference type="Proteomes" id="UP001172738"/>
    </source>
</evidence>
<organism evidence="1 2">
    <name type="scientific">Demequina zhanjiangensis</name>
    <dbReference type="NCBI Taxonomy" id="3051659"/>
    <lineage>
        <taxon>Bacteria</taxon>
        <taxon>Bacillati</taxon>
        <taxon>Actinomycetota</taxon>
        <taxon>Actinomycetes</taxon>
        <taxon>Micrococcales</taxon>
        <taxon>Demequinaceae</taxon>
        <taxon>Demequina</taxon>
    </lineage>
</organism>
<name>A0ABT8G065_9MICO</name>
<sequence length="164" mass="17344">MSAVDLKPTPVPTAFEVRELFEGMLGRGVEWGDGDRVDPLDGAACATYVDDFGNVKAIALVDIPLIARGGSAIALMPQNGAEQAVSSGLVSPPQFDNMSEILNVAASLFNKKDTVHLKLQETYAPRETLPADVNELALQQGGRIDGTLSIQGYGEGRISVVVAF</sequence>
<reference evidence="1" key="1">
    <citation type="submission" date="2023-06" db="EMBL/GenBank/DDBJ databases">
        <title>SYSU T00b26.</title>
        <authorList>
            <person name="Gao L."/>
            <person name="Fang B.-Z."/>
            <person name="Li W.-J."/>
        </authorList>
    </citation>
    <scope>NUCLEOTIDE SEQUENCE</scope>
    <source>
        <strain evidence="1">SYSU T00b26</strain>
    </source>
</reference>
<evidence type="ECO:0000313" key="1">
    <source>
        <dbReference type="EMBL" id="MDN4472344.1"/>
    </source>
</evidence>
<dbReference type="RefSeq" id="WP_301126817.1">
    <property type="nucleotide sequence ID" value="NZ_JAUHPV010000002.1"/>
</dbReference>
<accession>A0ABT8G065</accession>
<proteinExistence type="predicted"/>
<dbReference type="Proteomes" id="UP001172738">
    <property type="component" value="Unassembled WGS sequence"/>
</dbReference>
<gene>
    <name evidence="1" type="ORF">QQX04_04990</name>
</gene>
<comment type="caution">
    <text evidence="1">The sequence shown here is derived from an EMBL/GenBank/DDBJ whole genome shotgun (WGS) entry which is preliminary data.</text>
</comment>
<protein>
    <submittedName>
        <fullName evidence="1">Uncharacterized protein</fullName>
    </submittedName>
</protein>
<dbReference type="EMBL" id="JAUHPV010000002">
    <property type="protein sequence ID" value="MDN4472344.1"/>
    <property type="molecule type" value="Genomic_DNA"/>
</dbReference>